<keyword evidence="4" id="KW-1185">Reference proteome</keyword>
<accession>A0A2U0SL32</accession>
<dbReference type="SUPFAM" id="SSF47781">
    <property type="entry name" value="RuvA domain 2-like"/>
    <property type="match status" value="1"/>
</dbReference>
<dbReference type="PANTHER" id="PTHR21180">
    <property type="entry name" value="ENDONUCLEASE/EXONUCLEASE/PHOSPHATASE FAMILY DOMAIN-CONTAINING PROTEIN 1"/>
    <property type="match status" value="1"/>
</dbReference>
<feature type="region of interest" description="Disordered" evidence="1">
    <location>
        <begin position="69"/>
        <end position="88"/>
    </location>
</feature>
<comment type="caution">
    <text evidence="3">The sequence shown here is derived from an EMBL/GenBank/DDBJ whole genome shotgun (WGS) entry which is preliminary data.</text>
</comment>
<dbReference type="InterPro" id="IPR010994">
    <property type="entry name" value="RuvA_2-like"/>
</dbReference>
<sequence>MKKQLTALVALATLSLTTVFSATALANSTPEVKALAKQSTIAEQSTVAKQNTAQEQNVVAEQSTAAEQNTLQQQKIAENSQPLPANDKVNINNADAAEIQSKLIGIGAKKAEAIVQYREKHGNFTAVEQLLEVQGIGKATLEKNKDRLAF</sequence>
<dbReference type="InterPro" id="IPR051675">
    <property type="entry name" value="Endo/Exo/Phosphatase_dom_1"/>
</dbReference>
<organism evidence="3 4">
    <name type="scientific">Alitibacter langaaensis DSM 22999</name>
    <dbReference type="NCBI Taxonomy" id="1122935"/>
    <lineage>
        <taxon>Bacteria</taxon>
        <taxon>Pseudomonadati</taxon>
        <taxon>Pseudomonadota</taxon>
        <taxon>Gammaproteobacteria</taxon>
        <taxon>Pasteurellales</taxon>
        <taxon>Pasteurellaceae</taxon>
        <taxon>Alitibacter</taxon>
    </lineage>
</organism>
<evidence type="ECO:0000313" key="4">
    <source>
        <dbReference type="Proteomes" id="UP000245909"/>
    </source>
</evidence>
<dbReference type="PANTHER" id="PTHR21180:SF32">
    <property type="entry name" value="ENDONUCLEASE_EXONUCLEASE_PHOSPHATASE FAMILY DOMAIN-CONTAINING PROTEIN 1"/>
    <property type="match status" value="1"/>
</dbReference>
<dbReference type="NCBIfam" id="TIGR00426">
    <property type="entry name" value="competence protein ComEA helix-hairpin-helix repeat region"/>
    <property type="match status" value="1"/>
</dbReference>
<name>A0A2U0SL32_9PAST</name>
<evidence type="ECO:0000256" key="2">
    <source>
        <dbReference type="SAM" id="SignalP"/>
    </source>
</evidence>
<reference evidence="3 4" key="1">
    <citation type="submission" date="2018-05" db="EMBL/GenBank/DDBJ databases">
        <title>Genomic Encyclopedia of Type Strains, Phase IV (KMG-IV): sequencing the most valuable type-strain genomes for metagenomic binning, comparative biology and taxonomic classification.</title>
        <authorList>
            <person name="Goeker M."/>
        </authorList>
    </citation>
    <scope>NUCLEOTIDE SEQUENCE [LARGE SCALE GENOMIC DNA]</scope>
    <source>
        <strain evidence="3 4">DSM 22999</strain>
    </source>
</reference>
<protein>
    <submittedName>
        <fullName evidence="3">Competence protein ComEA</fullName>
    </submittedName>
</protein>
<gene>
    <name evidence="3" type="ORF">C8D76_1166</name>
</gene>
<proteinExistence type="predicted"/>
<keyword evidence="2" id="KW-0732">Signal</keyword>
<feature type="chain" id="PRO_5015581438" evidence="2">
    <location>
        <begin position="27"/>
        <end position="150"/>
    </location>
</feature>
<dbReference type="GO" id="GO:0015627">
    <property type="term" value="C:type II protein secretion system complex"/>
    <property type="evidence" value="ECO:0007669"/>
    <property type="project" value="TreeGrafter"/>
</dbReference>
<dbReference type="GO" id="GO:0015628">
    <property type="term" value="P:protein secretion by the type II secretion system"/>
    <property type="evidence" value="ECO:0007669"/>
    <property type="project" value="TreeGrafter"/>
</dbReference>
<evidence type="ECO:0000256" key="1">
    <source>
        <dbReference type="SAM" id="MobiDB-lite"/>
    </source>
</evidence>
<dbReference type="AlphaFoldDB" id="A0A2U0SL32"/>
<dbReference type="Pfam" id="PF12836">
    <property type="entry name" value="HHH_3"/>
    <property type="match status" value="1"/>
</dbReference>
<feature type="signal peptide" evidence="2">
    <location>
        <begin position="1"/>
        <end position="26"/>
    </location>
</feature>
<dbReference type="Gene3D" id="1.10.150.280">
    <property type="entry name" value="AF1531-like domain"/>
    <property type="match status" value="1"/>
</dbReference>
<dbReference type="EMBL" id="QENU01000016">
    <property type="protein sequence ID" value="PVX32066.1"/>
    <property type="molecule type" value="Genomic_DNA"/>
</dbReference>
<dbReference type="InterPro" id="IPR004509">
    <property type="entry name" value="Competence_ComEA_HhH"/>
</dbReference>
<evidence type="ECO:0000313" key="3">
    <source>
        <dbReference type="EMBL" id="PVX32066.1"/>
    </source>
</evidence>
<dbReference type="Proteomes" id="UP000245909">
    <property type="component" value="Unassembled WGS sequence"/>
</dbReference>